<feature type="domain" description="Nephrocystin 3-like N-terminal" evidence="4">
    <location>
        <begin position="326"/>
        <end position="494"/>
    </location>
</feature>
<reference evidence="5 6" key="1">
    <citation type="submission" date="2019-04" db="EMBL/GenBank/DDBJ databases">
        <title>Friends and foes A comparative genomics study of 23 Aspergillus species from section Flavi.</title>
        <authorList>
            <consortium name="DOE Joint Genome Institute"/>
            <person name="Kjaerbolling I."/>
            <person name="Vesth T."/>
            <person name="Frisvad J.C."/>
            <person name="Nybo J.L."/>
            <person name="Theobald S."/>
            <person name="Kildgaard S."/>
            <person name="Isbrandt T."/>
            <person name="Kuo A."/>
            <person name="Sato A."/>
            <person name="Lyhne E.K."/>
            <person name="Kogle M.E."/>
            <person name="Wiebenga A."/>
            <person name="Kun R.S."/>
            <person name="Lubbers R.J."/>
            <person name="Makela M.R."/>
            <person name="Barry K."/>
            <person name="Chovatia M."/>
            <person name="Clum A."/>
            <person name="Daum C."/>
            <person name="Haridas S."/>
            <person name="He G."/>
            <person name="LaButti K."/>
            <person name="Lipzen A."/>
            <person name="Mondo S."/>
            <person name="Riley R."/>
            <person name="Salamov A."/>
            <person name="Simmons B.A."/>
            <person name="Magnuson J.K."/>
            <person name="Henrissat B."/>
            <person name="Mortensen U.H."/>
            <person name="Larsen T.O."/>
            <person name="Devries R.P."/>
            <person name="Grigoriev I.V."/>
            <person name="Machida M."/>
            <person name="Baker S.E."/>
            <person name="Andersen M.R."/>
        </authorList>
    </citation>
    <scope>NUCLEOTIDE SEQUENCE [LARGE SCALE GENOMIC DNA]</scope>
    <source>
        <strain evidence="5 6">CBS 117626</strain>
    </source>
</reference>
<dbReference type="PANTHER" id="PTHR10039:SF16">
    <property type="entry name" value="GPI INOSITOL-DEACYLASE"/>
    <property type="match status" value="1"/>
</dbReference>
<dbReference type="Pfam" id="PF17100">
    <property type="entry name" value="NACHT_N"/>
    <property type="match status" value="1"/>
</dbReference>
<sequence>MSEAEQEPAQTEYETDIIGEKAELRDPTSNELETPTPTPSSVKPNEAIVEKPAKRDLWKEAFDSLPDDRKQYLTVNEGCSTVDAIDNVINTTEQKYKEWKHGGLKIRRRDGKDFNVRDSAEKILNCAMNAKVLVSTAVSFDRTGYASAAWAIVSLGLTMIQNNIQRRDAIFAASEYLADTLAYYTLIDTHHRNQHVYSDQNLDSALLGVYTALLEYSAEVNNVQKQNAAVRVAMSINAIADQPLEQLKASVKEKGQGADKWAHLSDMLRNREIAEKILAKIDMSIIANKNIETKVLTAEEERILKWVSTADYSQIQNETQKFRSPNTGNWFLTSKQYQDWKESPGHILWLYGIVGCGKSVLCSTIIQDIKRLCEEDSSKSVAYWYFQFSNDMTRSVENLARSLIRQFSRKPLAQSITRMWENHSEPGSQPGREELLNTLHDVLSNTPGEMFLVLDALDECPERSARNERKTLLSLLLGLNERHGDKLHILATSRSEQDIRATLERFPTVDLEAQLAEDVETFVRAEVSTGRLRDLEEDKKVRTLERLLRTRDRRFRWADLQITRLADCYTDQQIDHALRTIPETLEETYREVLDRIEEKDISIARNIFLLLCLAPVPLDIRTIAEAVSLRSPDFIVKICTTSLVIVSTDGAIRLAHFSVKEYLVISENVENDHRCRFSEIKGHHELAVKAIDLLLSQNETLTEEVAMVQSFLVYAARHWGTHVAAAGEVLDIQGKIDRLFCEPITYFNWVRIFESRHSIFGNPWQKVPEECEPPIYRASAMGLAHTVETLFAQGSDPLEPSVRYRSKNALIVAAECGHLDIVEFLLGKNLTIPKKWIRILMNCIDYPHGRKEKLEAILNLVWDMGLLFDKSKIAEKIVEEDIIECAMMNRRCGFELMRLLLDRRHEAGIPITDRVLRRALKHSTFNEEILRLLFERCNEDIHIGPSFFADLSRSHFYFTQNYGSGIDVILMKRATELPVDDYSVAFWARHASSKAMDFVLQTRADIRITEQTLRAAASNKLGADMIRLLIDRREPGMQISETILLAAAENKHGEEIVRLLLDKLDPAAAMTERMILNVAEKIDNGETLKVLIEGLSSNTPLTEKVSENLIMNGPAMVRLVLDRQQAGFVVSERIIQTAASCKYDPVELLQLLMINGGAELPITEFIVCAAAANKDHGSSVIEFLLQIQEDCLPFTENVLVAATRNPQALETILNNSPGITITDAVFEAACTWKDAMLMLLSRPHNGLPIKRMMTKIAERRYRTEVLELLVDRHLVDVDAWAVERVACSFMQLKFLLSRKPDVPITHQALIRATEDLDSVRLLLEAEKNHSLVTEDVLIAAARSFSSKHKMKSILCRMKSAPITRNVETVKLILSERPDLDLKAIWEEIWQDVDLDRSGKKKARATVVISRLTDFEVTESILQGYPYDWESKNDYGFDDMLMWLDLYRVPIPATEGVGMLVLERCSNAVAETFLMNYPNIPITDKLFQAVERNPRADKEGLLSLLARIRDGVVERMHQQYDHNHIYV</sequence>
<dbReference type="Pfam" id="PF23397">
    <property type="entry name" value="DUF7104"/>
    <property type="match status" value="3"/>
</dbReference>
<evidence type="ECO:0000313" key="5">
    <source>
        <dbReference type="EMBL" id="KAE8158952.1"/>
    </source>
</evidence>
<evidence type="ECO:0000259" key="4">
    <source>
        <dbReference type="Pfam" id="PF24883"/>
    </source>
</evidence>
<gene>
    <name evidence="5" type="ORF">BDV40DRAFT_307425</name>
</gene>
<evidence type="ECO:0000259" key="3">
    <source>
        <dbReference type="Pfam" id="PF17100"/>
    </source>
</evidence>
<dbReference type="InterPro" id="IPR036770">
    <property type="entry name" value="Ankyrin_rpt-contain_sf"/>
</dbReference>
<dbReference type="Gene3D" id="1.25.40.20">
    <property type="entry name" value="Ankyrin repeat-containing domain"/>
    <property type="match status" value="1"/>
</dbReference>
<dbReference type="Proteomes" id="UP000326950">
    <property type="component" value="Unassembled WGS sequence"/>
</dbReference>
<keyword evidence="6" id="KW-1185">Reference proteome</keyword>
<name>A0A5N6UJY9_ASPTM</name>
<evidence type="ECO:0000256" key="2">
    <source>
        <dbReference type="SAM" id="MobiDB-lite"/>
    </source>
</evidence>
<dbReference type="InterPro" id="IPR002110">
    <property type="entry name" value="Ankyrin_rpt"/>
</dbReference>
<evidence type="ECO:0000313" key="6">
    <source>
        <dbReference type="Proteomes" id="UP000326950"/>
    </source>
</evidence>
<feature type="compositionally biased region" description="Basic and acidic residues" evidence="2">
    <location>
        <begin position="18"/>
        <end position="28"/>
    </location>
</feature>
<protein>
    <recommendedName>
        <fullName evidence="7">NACHT domain-containing protein</fullName>
    </recommendedName>
</protein>
<dbReference type="InterPro" id="IPR027417">
    <property type="entry name" value="P-loop_NTPase"/>
</dbReference>
<proteinExistence type="predicted"/>
<dbReference type="SMART" id="SM00248">
    <property type="entry name" value="ANK"/>
    <property type="match status" value="3"/>
</dbReference>
<accession>A0A5N6UJY9</accession>
<dbReference type="SUPFAM" id="SSF140860">
    <property type="entry name" value="Pseudo ankyrin repeat-like"/>
    <property type="match status" value="1"/>
</dbReference>
<dbReference type="SUPFAM" id="SSF52540">
    <property type="entry name" value="P-loop containing nucleoside triphosphate hydrolases"/>
    <property type="match status" value="1"/>
</dbReference>
<dbReference type="InterPro" id="IPR055530">
    <property type="entry name" value="DUF7104"/>
</dbReference>
<feature type="domain" description="NWD NACHT-NTPase N-terminal" evidence="3">
    <location>
        <begin position="82"/>
        <end position="220"/>
    </location>
</feature>
<dbReference type="Gene3D" id="3.40.50.300">
    <property type="entry name" value="P-loop containing nucleotide triphosphate hydrolases"/>
    <property type="match status" value="1"/>
</dbReference>
<dbReference type="Pfam" id="PF24883">
    <property type="entry name" value="NPHP3_N"/>
    <property type="match status" value="1"/>
</dbReference>
<organism evidence="5 6">
    <name type="scientific">Aspergillus tamarii</name>
    <dbReference type="NCBI Taxonomy" id="41984"/>
    <lineage>
        <taxon>Eukaryota</taxon>
        <taxon>Fungi</taxon>
        <taxon>Dikarya</taxon>
        <taxon>Ascomycota</taxon>
        <taxon>Pezizomycotina</taxon>
        <taxon>Eurotiomycetes</taxon>
        <taxon>Eurotiomycetidae</taxon>
        <taxon>Eurotiales</taxon>
        <taxon>Aspergillaceae</taxon>
        <taxon>Aspergillus</taxon>
        <taxon>Aspergillus subgen. Circumdati</taxon>
    </lineage>
</organism>
<dbReference type="SUPFAM" id="SSF48403">
    <property type="entry name" value="Ankyrin repeat"/>
    <property type="match status" value="1"/>
</dbReference>
<dbReference type="OrthoDB" id="1577640at2759"/>
<feature type="compositionally biased region" description="Polar residues" evidence="2">
    <location>
        <begin position="29"/>
        <end position="43"/>
    </location>
</feature>
<evidence type="ECO:0000256" key="1">
    <source>
        <dbReference type="ARBA" id="ARBA00022737"/>
    </source>
</evidence>
<dbReference type="EMBL" id="ML738684">
    <property type="protein sequence ID" value="KAE8158952.1"/>
    <property type="molecule type" value="Genomic_DNA"/>
</dbReference>
<keyword evidence="1" id="KW-0677">Repeat</keyword>
<dbReference type="InterPro" id="IPR056884">
    <property type="entry name" value="NPHP3-like_N"/>
</dbReference>
<dbReference type="Pfam" id="PF00023">
    <property type="entry name" value="Ank"/>
    <property type="match status" value="1"/>
</dbReference>
<feature type="region of interest" description="Disordered" evidence="2">
    <location>
        <begin position="1"/>
        <end position="50"/>
    </location>
</feature>
<dbReference type="InterPro" id="IPR031359">
    <property type="entry name" value="NACHT_N"/>
</dbReference>
<evidence type="ECO:0008006" key="7">
    <source>
        <dbReference type="Google" id="ProtNLM"/>
    </source>
</evidence>
<dbReference type="PANTHER" id="PTHR10039">
    <property type="entry name" value="AMELOGENIN"/>
    <property type="match status" value="1"/>
</dbReference>